<proteinExistence type="predicted"/>
<comment type="caution">
    <text evidence="2">The sequence shown here is derived from an EMBL/GenBank/DDBJ whole genome shotgun (WGS) entry which is preliminary data.</text>
</comment>
<dbReference type="Proteomes" id="UP000759537">
    <property type="component" value="Unassembled WGS sequence"/>
</dbReference>
<protein>
    <submittedName>
        <fullName evidence="2">Uncharacterized protein</fullName>
    </submittedName>
</protein>
<dbReference type="EMBL" id="WHVB01000012">
    <property type="protein sequence ID" value="KAF8478094.1"/>
    <property type="molecule type" value="Genomic_DNA"/>
</dbReference>
<dbReference type="AlphaFoldDB" id="A0A9P5MTE9"/>
<feature type="region of interest" description="Disordered" evidence="1">
    <location>
        <begin position="100"/>
        <end position="122"/>
    </location>
</feature>
<organism evidence="2 3">
    <name type="scientific">Russula ochroleuca</name>
    <dbReference type="NCBI Taxonomy" id="152965"/>
    <lineage>
        <taxon>Eukaryota</taxon>
        <taxon>Fungi</taxon>
        <taxon>Dikarya</taxon>
        <taxon>Basidiomycota</taxon>
        <taxon>Agaricomycotina</taxon>
        <taxon>Agaricomycetes</taxon>
        <taxon>Russulales</taxon>
        <taxon>Russulaceae</taxon>
        <taxon>Russula</taxon>
    </lineage>
</organism>
<evidence type="ECO:0000256" key="1">
    <source>
        <dbReference type="SAM" id="MobiDB-lite"/>
    </source>
</evidence>
<reference evidence="2" key="2">
    <citation type="journal article" date="2020" name="Nat. Commun.">
        <title>Large-scale genome sequencing of mycorrhizal fungi provides insights into the early evolution of symbiotic traits.</title>
        <authorList>
            <person name="Miyauchi S."/>
            <person name="Kiss E."/>
            <person name="Kuo A."/>
            <person name="Drula E."/>
            <person name="Kohler A."/>
            <person name="Sanchez-Garcia M."/>
            <person name="Morin E."/>
            <person name="Andreopoulos B."/>
            <person name="Barry K.W."/>
            <person name="Bonito G."/>
            <person name="Buee M."/>
            <person name="Carver A."/>
            <person name="Chen C."/>
            <person name="Cichocki N."/>
            <person name="Clum A."/>
            <person name="Culley D."/>
            <person name="Crous P.W."/>
            <person name="Fauchery L."/>
            <person name="Girlanda M."/>
            <person name="Hayes R.D."/>
            <person name="Keri Z."/>
            <person name="LaButti K."/>
            <person name="Lipzen A."/>
            <person name="Lombard V."/>
            <person name="Magnuson J."/>
            <person name="Maillard F."/>
            <person name="Murat C."/>
            <person name="Nolan M."/>
            <person name="Ohm R.A."/>
            <person name="Pangilinan J."/>
            <person name="Pereira M.F."/>
            <person name="Perotto S."/>
            <person name="Peter M."/>
            <person name="Pfister S."/>
            <person name="Riley R."/>
            <person name="Sitrit Y."/>
            <person name="Stielow J.B."/>
            <person name="Szollosi G."/>
            <person name="Zifcakova L."/>
            <person name="Stursova M."/>
            <person name="Spatafora J.W."/>
            <person name="Tedersoo L."/>
            <person name="Vaario L.M."/>
            <person name="Yamada A."/>
            <person name="Yan M."/>
            <person name="Wang P."/>
            <person name="Xu J."/>
            <person name="Bruns T."/>
            <person name="Baldrian P."/>
            <person name="Vilgalys R."/>
            <person name="Dunand C."/>
            <person name="Henrissat B."/>
            <person name="Grigoriev I.V."/>
            <person name="Hibbett D."/>
            <person name="Nagy L.G."/>
            <person name="Martin F.M."/>
        </authorList>
    </citation>
    <scope>NUCLEOTIDE SEQUENCE</scope>
    <source>
        <strain evidence="2">Prilba</strain>
    </source>
</reference>
<sequence length="122" mass="14251">MLIRLLPAHSLLRRHAVKHFSQKVTQKADKVRWEDVPLDPRPPWVYSTSAGLRLVLIPSILFYAVFFADFGDREHVFMPPRRWLQKQWETFITMTPEERKLVEGPMNSQAHRKGDVGTSSEP</sequence>
<dbReference type="OrthoDB" id="192748at2759"/>
<gene>
    <name evidence="2" type="ORF">DFH94DRAFT_80666</name>
</gene>
<evidence type="ECO:0000313" key="2">
    <source>
        <dbReference type="EMBL" id="KAF8478094.1"/>
    </source>
</evidence>
<reference evidence="2" key="1">
    <citation type="submission" date="2019-10" db="EMBL/GenBank/DDBJ databases">
        <authorList>
            <consortium name="DOE Joint Genome Institute"/>
            <person name="Kuo A."/>
            <person name="Miyauchi S."/>
            <person name="Kiss E."/>
            <person name="Drula E."/>
            <person name="Kohler A."/>
            <person name="Sanchez-Garcia M."/>
            <person name="Andreopoulos B."/>
            <person name="Barry K.W."/>
            <person name="Bonito G."/>
            <person name="Buee M."/>
            <person name="Carver A."/>
            <person name="Chen C."/>
            <person name="Cichocki N."/>
            <person name="Clum A."/>
            <person name="Culley D."/>
            <person name="Crous P.W."/>
            <person name="Fauchery L."/>
            <person name="Girlanda M."/>
            <person name="Hayes R."/>
            <person name="Keri Z."/>
            <person name="LaButti K."/>
            <person name="Lipzen A."/>
            <person name="Lombard V."/>
            <person name="Magnuson J."/>
            <person name="Maillard F."/>
            <person name="Morin E."/>
            <person name="Murat C."/>
            <person name="Nolan M."/>
            <person name="Ohm R."/>
            <person name="Pangilinan J."/>
            <person name="Pereira M."/>
            <person name="Perotto S."/>
            <person name="Peter M."/>
            <person name="Riley R."/>
            <person name="Sitrit Y."/>
            <person name="Stielow B."/>
            <person name="Szollosi G."/>
            <person name="Zifcakova L."/>
            <person name="Stursova M."/>
            <person name="Spatafora J.W."/>
            <person name="Tedersoo L."/>
            <person name="Vaario L.-M."/>
            <person name="Yamada A."/>
            <person name="Yan M."/>
            <person name="Wang P."/>
            <person name="Xu J."/>
            <person name="Bruns T."/>
            <person name="Baldrian P."/>
            <person name="Vilgalys R."/>
            <person name="Henrissat B."/>
            <person name="Grigoriev I.V."/>
            <person name="Hibbett D."/>
            <person name="Nagy L.G."/>
            <person name="Martin F.M."/>
        </authorList>
    </citation>
    <scope>NUCLEOTIDE SEQUENCE</scope>
    <source>
        <strain evidence="2">Prilba</strain>
    </source>
</reference>
<accession>A0A9P5MTE9</accession>
<keyword evidence="3" id="KW-1185">Reference proteome</keyword>
<evidence type="ECO:0000313" key="3">
    <source>
        <dbReference type="Proteomes" id="UP000759537"/>
    </source>
</evidence>
<name>A0A9P5MTE9_9AGAM</name>